<evidence type="ECO:0000313" key="2">
    <source>
        <dbReference type="EMBL" id="MEJ5218554.1"/>
    </source>
</evidence>
<organism evidence="2 3">
    <name type="scientific">Cognatishimia coralii</name>
    <dbReference type="NCBI Taxonomy" id="3083254"/>
    <lineage>
        <taxon>Bacteria</taxon>
        <taxon>Pseudomonadati</taxon>
        <taxon>Pseudomonadota</taxon>
        <taxon>Alphaproteobacteria</taxon>
        <taxon>Rhodobacterales</taxon>
        <taxon>Paracoccaceae</taxon>
        <taxon>Cognatishimia</taxon>
    </lineage>
</organism>
<keyword evidence="3" id="KW-1185">Reference proteome</keyword>
<protein>
    <submittedName>
        <fullName evidence="2">Uncharacterized protein</fullName>
    </submittedName>
</protein>
<dbReference type="RefSeq" id="WP_339403444.1">
    <property type="nucleotide sequence ID" value="NZ_JBBGAZ010000004.1"/>
</dbReference>
<gene>
    <name evidence="2" type="ORF">WG622_09905</name>
</gene>
<dbReference type="EMBL" id="JBBGAZ010000004">
    <property type="protein sequence ID" value="MEJ5218554.1"/>
    <property type="molecule type" value="Genomic_DNA"/>
</dbReference>
<dbReference type="Proteomes" id="UP001368270">
    <property type="component" value="Unassembled WGS sequence"/>
</dbReference>
<feature type="signal peptide" evidence="1">
    <location>
        <begin position="1"/>
        <end position="31"/>
    </location>
</feature>
<evidence type="ECO:0000256" key="1">
    <source>
        <dbReference type="SAM" id="SignalP"/>
    </source>
</evidence>
<keyword evidence="1" id="KW-0732">Signal</keyword>
<sequence>MHRDITKRHSLLSLTRVAFCSAIFCSSSALSANADSLGAFVTSDGWVVSSDRGFNECGTVSSPRYGSASEIIHDPSHNLSLFKFSVRNAVALRPELRVAEGERLSVIFQNQSGAGLTVRNRRVASTTGAQGDASYFRIPHARENRNLTQFVLSSDAALVGVVSGWEDNRETARVAKAGYIALLLASHGHDFSVNSTANRIQESLVNIECGPETGDELGFNEFTLSAFGAETWARAFTQLYQEAWSSPNSAALSFVDQVYGDRVRYFGKNLSRAAIADDKVSFANRWNYRSYSLREEELSITCGSARCTIEGVNDYFTFGSEINRKSSGIAQFSFDLDLRTLRISREDSSVISRTGADPEGMFLDWAQSTRNCATGSDLACERSEYLEVVMNAFGYCVSSSRPRGRLNEIIECA</sequence>
<accession>A0ABU8QGL5</accession>
<evidence type="ECO:0000313" key="3">
    <source>
        <dbReference type="Proteomes" id="UP001368270"/>
    </source>
</evidence>
<proteinExistence type="predicted"/>
<reference evidence="2 3" key="1">
    <citation type="submission" date="2024-03" db="EMBL/GenBank/DDBJ databases">
        <title>Cognatishimia coralii sp. nov., a marine bacterium isolated from coral surrounding seawater.</title>
        <authorList>
            <person name="Liu X."/>
            <person name="Liu S."/>
            <person name="Sun H."/>
            <person name="Zhang Y."/>
        </authorList>
    </citation>
    <scope>NUCLEOTIDE SEQUENCE [LARGE SCALE GENOMIC DNA]</scope>
    <source>
        <strain evidence="2 3">D5M38</strain>
    </source>
</reference>
<name>A0ABU8QGL5_9RHOB</name>
<feature type="chain" id="PRO_5047299713" evidence="1">
    <location>
        <begin position="32"/>
        <end position="413"/>
    </location>
</feature>
<comment type="caution">
    <text evidence="2">The sequence shown here is derived from an EMBL/GenBank/DDBJ whole genome shotgun (WGS) entry which is preliminary data.</text>
</comment>